<dbReference type="EMBL" id="AVPG01000002">
    <property type="protein sequence ID" value="KGX88451.1"/>
    <property type="molecule type" value="Genomic_DNA"/>
</dbReference>
<dbReference type="OrthoDB" id="9807026at2"/>
<keyword evidence="14" id="KW-0966">Cell projection</keyword>
<proteinExistence type="inferred from homology"/>
<dbReference type="InterPro" id="IPR045851">
    <property type="entry name" value="AMP-bd_C_sf"/>
</dbReference>
<organism evidence="14 15">
    <name type="scientific">Pontibacillus litoralis JSM 072002</name>
    <dbReference type="NCBI Taxonomy" id="1385512"/>
    <lineage>
        <taxon>Bacteria</taxon>
        <taxon>Bacillati</taxon>
        <taxon>Bacillota</taxon>
        <taxon>Bacilli</taxon>
        <taxon>Bacillales</taxon>
        <taxon>Bacillaceae</taxon>
        <taxon>Pontibacillus</taxon>
    </lineage>
</organism>
<dbReference type="InterPro" id="IPR006182">
    <property type="entry name" value="FliF_N_dom"/>
</dbReference>
<evidence type="ECO:0000256" key="4">
    <source>
        <dbReference type="ARBA" id="ARBA00022475"/>
    </source>
</evidence>
<feature type="domain" description="Flagellar M-ring C-terminal" evidence="13">
    <location>
        <begin position="258"/>
        <end position="400"/>
    </location>
</feature>
<evidence type="ECO:0000256" key="9">
    <source>
        <dbReference type="PIRNR" id="PIRNR004862"/>
    </source>
</evidence>
<evidence type="ECO:0000256" key="7">
    <source>
        <dbReference type="ARBA" id="ARBA00023136"/>
    </source>
</evidence>
<dbReference type="Gene3D" id="3.30.300.30">
    <property type="match status" value="1"/>
</dbReference>
<dbReference type="GO" id="GO:0003774">
    <property type="term" value="F:cytoskeletal motor activity"/>
    <property type="evidence" value="ECO:0007669"/>
    <property type="project" value="InterPro"/>
</dbReference>
<evidence type="ECO:0000256" key="11">
    <source>
        <dbReference type="SAM" id="Phobius"/>
    </source>
</evidence>
<dbReference type="STRING" id="1385512.N784_07230"/>
<dbReference type="PANTHER" id="PTHR30046">
    <property type="entry name" value="FLAGELLAR M-RING PROTEIN"/>
    <property type="match status" value="1"/>
</dbReference>
<evidence type="ECO:0000256" key="3">
    <source>
        <dbReference type="ARBA" id="ARBA00007971"/>
    </source>
</evidence>
<dbReference type="PRINTS" id="PR01009">
    <property type="entry name" value="FLGMRINGFLIF"/>
</dbReference>
<evidence type="ECO:0000256" key="1">
    <source>
        <dbReference type="ARBA" id="ARBA00004117"/>
    </source>
</evidence>
<feature type="region of interest" description="Disordered" evidence="10">
    <location>
        <begin position="309"/>
        <end position="334"/>
    </location>
</feature>
<evidence type="ECO:0000256" key="2">
    <source>
        <dbReference type="ARBA" id="ARBA00004651"/>
    </source>
</evidence>
<dbReference type="Pfam" id="PF08345">
    <property type="entry name" value="YscJ_FliF_C"/>
    <property type="match status" value="1"/>
</dbReference>
<evidence type="ECO:0000256" key="10">
    <source>
        <dbReference type="SAM" id="MobiDB-lite"/>
    </source>
</evidence>
<name>A0A0A5G5Q8_9BACI</name>
<feature type="transmembrane region" description="Helical" evidence="11">
    <location>
        <begin position="21"/>
        <end position="44"/>
    </location>
</feature>
<comment type="similarity">
    <text evidence="3 9">Belongs to the FliF family.</text>
</comment>
<keyword evidence="4" id="KW-1003">Cell membrane</keyword>
<keyword evidence="14" id="KW-0969">Cilium</keyword>
<comment type="subcellular location">
    <subcellularLocation>
        <location evidence="1 9">Bacterial flagellum basal body</location>
    </subcellularLocation>
    <subcellularLocation>
        <location evidence="2">Cell membrane</location>
        <topology evidence="2">Multi-pass membrane protein</topology>
    </subcellularLocation>
</comment>
<dbReference type="eggNOG" id="COG1766">
    <property type="taxonomic scope" value="Bacteria"/>
</dbReference>
<accession>A0A0A5G5Q8</accession>
<dbReference type="RefSeq" id="WP_036831987.1">
    <property type="nucleotide sequence ID" value="NZ_AVPG01000002.1"/>
</dbReference>
<dbReference type="InterPro" id="IPR000067">
    <property type="entry name" value="FlgMring_FliF"/>
</dbReference>
<keyword evidence="14" id="KW-0282">Flagellum</keyword>
<dbReference type="NCBIfam" id="TIGR00206">
    <property type="entry name" value="fliF"/>
    <property type="match status" value="1"/>
</dbReference>
<dbReference type="GO" id="GO:0071973">
    <property type="term" value="P:bacterial-type flagellum-dependent cell motility"/>
    <property type="evidence" value="ECO:0007669"/>
    <property type="project" value="InterPro"/>
</dbReference>
<evidence type="ECO:0000313" key="15">
    <source>
        <dbReference type="Proteomes" id="UP000030401"/>
    </source>
</evidence>
<keyword evidence="15" id="KW-1185">Reference proteome</keyword>
<dbReference type="Proteomes" id="UP000030401">
    <property type="component" value="Unassembled WGS sequence"/>
</dbReference>
<keyword evidence="5 11" id="KW-0812">Transmembrane</keyword>
<protein>
    <recommendedName>
        <fullName evidence="9">Flagellar M-ring protein</fullName>
    </recommendedName>
</protein>
<evidence type="ECO:0000256" key="8">
    <source>
        <dbReference type="ARBA" id="ARBA00023143"/>
    </source>
</evidence>
<comment type="function">
    <text evidence="9">The M ring may be actively involved in energy transduction.</text>
</comment>
<dbReference type="Pfam" id="PF01514">
    <property type="entry name" value="YscJ_FliF"/>
    <property type="match status" value="1"/>
</dbReference>
<keyword evidence="8 9" id="KW-0975">Bacterial flagellum</keyword>
<feature type="domain" description="Flagellar M-ring N-terminal" evidence="12">
    <location>
        <begin position="46"/>
        <end position="219"/>
    </location>
</feature>
<comment type="caution">
    <text evidence="14">The sequence shown here is derived from an EMBL/GenBank/DDBJ whole genome shotgun (WGS) entry which is preliminary data.</text>
</comment>
<keyword evidence="6 11" id="KW-1133">Transmembrane helix</keyword>
<evidence type="ECO:0000259" key="12">
    <source>
        <dbReference type="Pfam" id="PF01514"/>
    </source>
</evidence>
<dbReference type="InterPro" id="IPR013556">
    <property type="entry name" value="Flag_M-ring_C"/>
</dbReference>
<dbReference type="PIRSF" id="PIRSF004862">
    <property type="entry name" value="FliF"/>
    <property type="match status" value="1"/>
</dbReference>
<keyword evidence="7 11" id="KW-0472">Membrane</keyword>
<evidence type="ECO:0000313" key="14">
    <source>
        <dbReference type="EMBL" id="KGX88451.1"/>
    </source>
</evidence>
<gene>
    <name evidence="14" type="ORF">N784_07230</name>
</gene>
<dbReference type="InterPro" id="IPR043427">
    <property type="entry name" value="YscJ/FliF"/>
</dbReference>
<evidence type="ECO:0000259" key="13">
    <source>
        <dbReference type="Pfam" id="PF08345"/>
    </source>
</evidence>
<dbReference type="GO" id="GO:0009431">
    <property type="term" value="C:bacterial-type flagellum basal body, MS ring"/>
    <property type="evidence" value="ECO:0007669"/>
    <property type="project" value="InterPro"/>
</dbReference>
<dbReference type="PANTHER" id="PTHR30046:SF0">
    <property type="entry name" value="FLAGELLAR M-RING PROTEIN"/>
    <property type="match status" value="1"/>
</dbReference>
<feature type="transmembrane region" description="Helical" evidence="11">
    <location>
        <begin position="449"/>
        <end position="469"/>
    </location>
</feature>
<reference evidence="14 15" key="1">
    <citation type="submission" date="2013-08" db="EMBL/GenBank/DDBJ databases">
        <authorList>
            <person name="Huang J."/>
            <person name="Wang G."/>
        </authorList>
    </citation>
    <scope>NUCLEOTIDE SEQUENCE [LARGE SCALE GENOMIC DNA]</scope>
    <source>
        <strain evidence="14 15">JSM 072002</strain>
    </source>
</reference>
<sequence length="530" mass="58920">MREKLQQYKNDVLNVWKSRTLAQKSVIIGAMVAFFMVLISVIVISSKPNMTPLYSNLSHAEVGQIKEELDTRGIQYDIANSGQTILVPEEQVDALLVDLAAQGLPNTGNIDYSYFSENASWGMSSNEFEVIKLDAMQSELSHLISSIDGISDANVMINKPEETVFVGEDAEKASASVVIHKEPGYELNQEQVQALYNLVSKSVPDLPTDNIVITDQNFNHYDVKNDSSYASGDSYDYQQNVKADIEKDIQQRVQQMLGMMIGQDKVMVSVTADVDFTKENRTEQLVEPVSEDEAGLPVSVERITETYTGENATAGGTPGTGEGDIPNYNAGDQNGDGEYEMMKETINNEYNQIQKNIVESPYKVRDLGIQVAVNNAKQTSEGEQTETLTPQEQATVEEGITSILTSIVETSVSKEYGEVNPEENISIVFQAFNGKPEAPNTSGSIIPTWVYAVGGILLVVIATLIWMLVRKKDNTEQVEEYIEEQPQFMIPDIDQGEETESSIRRKQLERMAKDKPEDFAKLLRSWIAED</sequence>
<dbReference type="GO" id="GO:0005886">
    <property type="term" value="C:plasma membrane"/>
    <property type="evidence" value="ECO:0007669"/>
    <property type="project" value="UniProtKB-SubCell"/>
</dbReference>
<evidence type="ECO:0000256" key="5">
    <source>
        <dbReference type="ARBA" id="ARBA00022692"/>
    </source>
</evidence>
<dbReference type="AlphaFoldDB" id="A0A0A5G5Q8"/>
<evidence type="ECO:0000256" key="6">
    <source>
        <dbReference type="ARBA" id="ARBA00022989"/>
    </source>
</evidence>